<organism evidence="1 2">
    <name type="scientific">Leptospira santarosai</name>
    <dbReference type="NCBI Taxonomy" id="28183"/>
    <lineage>
        <taxon>Bacteria</taxon>
        <taxon>Pseudomonadati</taxon>
        <taxon>Spirochaetota</taxon>
        <taxon>Spirochaetia</taxon>
        <taxon>Leptospirales</taxon>
        <taxon>Leptospiraceae</taxon>
        <taxon>Leptospira</taxon>
    </lineage>
</organism>
<name>A0AB73MF74_9LEPT</name>
<evidence type="ECO:0000313" key="1">
    <source>
        <dbReference type="EMBL" id="ONF93575.1"/>
    </source>
</evidence>
<gene>
    <name evidence="1" type="ORF">BWD14_05740</name>
</gene>
<proteinExistence type="predicted"/>
<dbReference type="AlphaFoldDB" id="A0AB73MF74"/>
<reference evidence="1 2" key="1">
    <citation type="submission" date="2017-01" db="EMBL/GenBank/DDBJ databases">
        <title>Comparative genomic analysis of Brazilian Leptospira santarosai.</title>
        <authorList>
            <person name="Moreno L.Z."/>
            <person name="Miraglia F."/>
            <person name="Kremer F.S."/>
            <person name="Eslabao M.R."/>
            <person name="Lilenbaum W."/>
            <person name="Dellagostin O.A."/>
            <person name="Moreno A.M."/>
        </authorList>
    </citation>
    <scope>NUCLEOTIDE SEQUENCE [LARGE SCALE GENOMIC DNA]</scope>
    <source>
        <strain evidence="1 2">M52/8-19</strain>
    </source>
</reference>
<accession>A0AB73MF74</accession>
<sequence length="90" mass="10117">MCPKPSSSRIALEYEFSFLFRPIHAKTIIMLQSVKSSIEFENSVGIGAESAVREPGRIRPEFFTSDSLHSGFVPSENPTLVCRVTDFRVH</sequence>
<evidence type="ECO:0000313" key="2">
    <source>
        <dbReference type="Proteomes" id="UP000189337"/>
    </source>
</evidence>
<protein>
    <submittedName>
        <fullName evidence="1">Uncharacterized protein</fullName>
    </submittedName>
</protein>
<comment type="caution">
    <text evidence="1">The sequence shown here is derived from an EMBL/GenBank/DDBJ whole genome shotgun (WGS) entry which is preliminary data.</text>
</comment>
<dbReference type="RefSeq" id="WP_008395419.1">
    <property type="nucleotide sequence ID" value="NZ_JASEXC010000047.1"/>
</dbReference>
<dbReference type="EMBL" id="MTSU01000004">
    <property type="protein sequence ID" value="ONF93575.1"/>
    <property type="molecule type" value="Genomic_DNA"/>
</dbReference>
<dbReference type="Proteomes" id="UP000189337">
    <property type="component" value="Unassembled WGS sequence"/>
</dbReference>